<protein>
    <recommendedName>
        <fullName evidence="18">Alkyl hydroperoxide reductase E</fullName>
        <ecNumber evidence="3">1.11.1.24</ecNumber>
        <ecNumber evidence="17">1.11.1.29</ecNumber>
    </recommendedName>
    <alternativeName>
        <fullName evidence="11">Bacterioferritin comigratory protein</fullName>
    </alternativeName>
    <alternativeName>
        <fullName evidence="19">Mycoredoxin-dependent peroxiredoxin</fullName>
    </alternativeName>
    <alternativeName>
        <fullName evidence="20">Peroxiredoxin AhpE</fullName>
    </alternativeName>
    <alternativeName>
        <fullName evidence="9">Thioredoxin peroxidase</fullName>
    </alternativeName>
</protein>
<dbReference type="InterPro" id="IPR050924">
    <property type="entry name" value="Peroxiredoxin_BCP/PrxQ"/>
</dbReference>
<evidence type="ECO:0000256" key="3">
    <source>
        <dbReference type="ARBA" id="ARBA00013017"/>
    </source>
</evidence>
<evidence type="ECO:0000256" key="9">
    <source>
        <dbReference type="ARBA" id="ARBA00032824"/>
    </source>
</evidence>
<dbReference type="GO" id="GO:0008379">
    <property type="term" value="F:thioredoxin peroxidase activity"/>
    <property type="evidence" value="ECO:0007669"/>
    <property type="project" value="TreeGrafter"/>
</dbReference>
<evidence type="ECO:0000313" key="24">
    <source>
        <dbReference type="Proteomes" id="UP000217153"/>
    </source>
</evidence>
<keyword evidence="24" id="KW-1185">Reference proteome</keyword>
<dbReference type="OrthoDB" id="9812811at2"/>
<organism evidence="23 24">
    <name type="scientific">Candidatus Nanopelagicus limnae</name>
    <dbReference type="NCBI Taxonomy" id="1884634"/>
    <lineage>
        <taxon>Bacteria</taxon>
        <taxon>Bacillati</taxon>
        <taxon>Actinomycetota</taxon>
        <taxon>Actinomycetes</taxon>
        <taxon>Candidatus Nanopelagicales</taxon>
        <taxon>Candidatus Nanopelagicaceae</taxon>
        <taxon>Candidatus Nanopelagicus</taxon>
    </lineage>
</organism>
<keyword evidence="8" id="KW-0676">Redox-active center</keyword>
<evidence type="ECO:0000256" key="16">
    <source>
        <dbReference type="ARBA" id="ARBA00065226"/>
    </source>
</evidence>
<evidence type="ECO:0000256" key="10">
    <source>
        <dbReference type="ARBA" id="ARBA00038489"/>
    </source>
</evidence>
<evidence type="ECO:0000256" key="15">
    <source>
        <dbReference type="ARBA" id="ARBA00060973"/>
    </source>
</evidence>
<evidence type="ECO:0000256" key="5">
    <source>
        <dbReference type="ARBA" id="ARBA00022862"/>
    </source>
</evidence>
<dbReference type="CDD" id="cd03018">
    <property type="entry name" value="PRX_AhpE_like"/>
    <property type="match status" value="1"/>
</dbReference>
<dbReference type="InterPro" id="IPR036249">
    <property type="entry name" value="Thioredoxin-like_sf"/>
</dbReference>
<evidence type="ECO:0000256" key="18">
    <source>
        <dbReference type="ARBA" id="ARBA00068979"/>
    </source>
</evidence>
<dbReference type="InterPro" id="IPR024706">
    <property type="entry name" value="Peroxiredoxin_AhpC-typ"/>
</dbReference>
<dbReference type="GO" id="GO:0005737">
    <property type="term" value="C:cytoplasm"/>
    <property type="evidence" value="ECO:0007669"/>
    <property type="project" value="TreeGrafter"/>
</dbReference>
<evidence type="ECO:0000256" key="14">
    <source>
        <dbReference type="ARBA" id="ARBA00056930"/>
    </source>
</evidence>
<dbReference type="FunFam" id="3.40.30.10:FF:000118">
    <property type="entry name" value="Peroxiredoxin AhpE"/>
    <property type="match status" value="1"/>
</dbReference>
<dbReference type="InterPro" id="IPR013766">
    <property type="entry name" value="Thioredoxin_domain"/>
</dbReference>
<evidence type="ECO:0000256" key="11">
    <source>
        <dbReference type="ARBA" id="ARBA00041373"/>
    </source>
</evidence>
<keyword evidence="6" id="KW-0560">Oxidoreductase</keyword>
<dbReference type="EC" id="1.11.1.24" evidence="3"/>
<dbReference type="EC" id="1.11.1.29" evidence="17"/>
<proteinExistence type="inferred from homology"/>
<keyword evidence="4" id="KW-0575">Peroxidase</keyword>
<dbReference type="PANTHER" id="PTHR42801:SF20">
    <property type="entry name" value="ALKYL HYDROPEROXIDE REDUCTASE E"/>
    <property type="match status" value="1"/>
</dbReference>
<evidence type="ECO:0000256" key="6">
    <source>
        <dbReference type="ARBA" id="ARBA00023002"/>
    </source>
</evidence>
<comment type="function">
    <text evidence="1">Thiol-specific peroxidase that catalyzes the reduction of hydrogen peroxide and organic hydroperoxides to water and alcohols, respectively. Plays a role in cell protection against oxidative stress by detoxifying peroxides and as sensor of hydrogen peroxide-mediated signaling events.</text>
</comment>
<dbReference type="Proteomes" id="UP000217153">
    <property type="component" value="Chromosome"/>
</dbReference>
<keyword evidence="5" id="KW-0049">Antioxidant</keyword>
<keyword evidence="7" id="KW-1015">Disulfide bond</keyword>
<evidence type="ECO:0000256" key="7">
    <source>
        <dbReference type="ARBA" id="ARBA00023157"/>
    </source>
</evidence>
<evidence type="ECO:0000313" key="23">
    <source>
        <dbReference type="EMBL" id="ASY09926.1"/>
    </source>
</evidence>
<evidence type="ECO:0000256" key="1">
    <source>
        <dbReference type="ARBA" id="ARBA00003330"/>
    </source>
</evidence>
<evidence type="ECO:0000259" key="22">
    <source>
        <dbReference type="PROSITE" id="PS51352"/>
    </source>
</evidence>
<evidence type="ECO:0000256" key="19">
    <source>
        <dbReference type="ARBA" id="ARBA00082991"/>
    </source>
</evidence>
<dbReference type="PIRSF" id="PIRSF000239">
    <property type="entry name" value="AHPC"/>
    <property type="match status" value="1"/>
</dbReference>
<name>A0A249JZI9_9ACTN</name>
<evidence type="ECO:0000256" key="4">
    <source>
        <dbReference type="ARBA" id="ARBA00022559"/>
    </source>
</evidence>
<dbReference type="GO" id="GO:0034599">
    <property type="term" value="P:cellular response to oxidative stress"/>
    <property type="evidence" value="ECO:0007669"/>
    <property type="project" value="TreeGrafter"/>
</dbReference>
<feature type="active site" description="Cysteine sulfenic acid (-SOH) intermediate; for peroxidase activity" evidence="21">
    <location>
        <position position="46"/>
    </location>
</feature>
<dbReference type="AlphaFoldDB" id="A0A249JZI9"/>
<dbReference type="Gene3D" id="3.40.30.10">
    <property type="entry name" value="Glutaredoxin"/>
    <property type="match status" value="1"/>
</dbReference>
<dbReference type="Pfam" id="PF00578">
    <property type="entry name" value="AhpC-TSA"/>
    <property type="match status" value="1"/>
</dbReference>
<feature type="domain" description="Thioredoxin" evidence="22">
    <location>
        <begin position="3"/>
        <end position="152"/>
    </location>
</feature>
<comment type="catalytic activity">
    <reaction evidence="13">
        <text>[mycoredoxin]-L-dithiol + a hydroperoxide = [mycoredoxin]-L-disulfide + an alcohol + H2O</text>
        <dbReference type="Rhea" id="RHEA:62640"/>
        <dbReference type="Rhea" id="RHEA-COMP:16137"/>
        <dbReference type="Rhea" id="RHEA-COMP:16138"/>
        <dbReference type="ChEBI" id="CHEBI:15377"/>
        <dbReference type="ChEBI" id="CHEBI:29950"/>
        <dbReference type="ChEBI" id="CHEBI:30879"/>
        <dbReference type="ChEBI" id="CHEBI:35924"/>
        <dbReference type="ChEBI" id="CHEBI:50058"/>
        <dbReference type="EC" id="1.11.1.29"/>
    </reaction>
</comment>
<sequence length="152" mass="16595">MALAIGSVAPDFELVNQHGEKISLSSFKGKKNVVVIFYPFAFSGICTGELCALRDDLSAFQNDNVELIAISCDPMYANKVFAEQEGYKFQVLSDFWPHGAVAKAYGTFEESRGCAKRGTFIIGKDGNLKWQIVNGLGDARNIVEYKAALSAL</sequence>
<comment type="subunit">
    <text evidence="16">Homodimer. Forms both dimers and octamers; a tightly-associated dimer and a ring-like octamer.</text>
</comment>
<comment type="similarity">
    <text evidence="15">Belongs to the peroxiredoxin family. AhpE subfamily.</text>
</comment>
<comment type="subunit">
    <text evidence="2">Monomer.</text>
</comment>
<dbReference type="EMBL" id="CP016768">
    <property type="protein sequence ID" value="ASY09926.1"/>
    <property type="molecule type" value="Genomic_DNA"/>
</dbReference>
<evidence type="ECO:0000256" key="13">
    <source>
        <dbReference type="ARBA" id="ARBA00052774"/>
    </source>
</evidence>
<dbReference type="GO" id="GO:0045454">
    <property type="term" value="P:cell redox homeostasis"/>
    <property type="evidence" value="ECO:0007669"/>
    <property type="project" value="TreeGrafter"/>
</dbReference>
<dbReference type="KEGG" id="abam:B1s21122_01540"/>
<dbReference type="SUPFAM" id="SSF52833">
    <property type="entry name" value="Thioredoxin-like"/>
    <property type="match status" value="1"/>
</dbReference>
<dbReference type="PANTHER" id="PTHR42801">
    <property type="entry name" value="THIOREDOXIN-DEPENDENT PEROXIDE REDUCTASE"/>
    <property type="match status" value="1"/>
</dbReference>
<comment type="function">
    <text evidence="14">Thiol-specific peroxidase that catalyzes the reduction of hydrogen peroxide and organic hydroperoxides to water and alcohols, respectively. Plays a role in cell protection against oxidative stress by detoxifying peroxides. May represent an important antioxidant defense against cytotoxic peroxides, especially peroxynitrite, which can be formed by activated macrophages during infection.</text>
</comment>
<dbReference type="RefSeq" id="WP_095681232.1">
    <property type="nucleotide sequence ID" value="NZ_CP016768.2"/>
</dbReference>
<comment type="catalytic activity">
    <reaction evidence="12">
        <text>a hydroperoxide + [thioredoxin]-dithiol = an alcohol + [thioredoxin]-disulfide + H2O</text>
        <dbReference type="Rhea" id="RHEA:62620"/>
        <dbReference type="Rhea" id="RHEA-COMP:10698"/>
        <dbReference type="Rhea" id="RHEA-COMP:10700"/>
        <dbReference type="ChEBI" id="CHEBI:15377"/>
        <dbReference type="ChEBI" id="CHEBI:29950"/>
        <dbReference type="ChEBI" id="CHEBI:30879"/>
        <dbReference type="ChEBI" id="CHEBI:35924"/>
        <dbReference type="ChEBI" id="CHEBI:50058"/>
        <dbReference type="EC" id="1.11.1.24"/>
    </reaction>
</comment>
<accession>A0A249JZI9</accession>
<evidence type="ECO:0000256" key="21">
    <source>
        <dbReference type="PIRSR" id="PIRSR000239-1"/>
    </source>
</evidence>
<reference evidence="24" key="1">
    <citation type="submission" date="2016-10" db="EMBL/GenBank/DDBJ databases">
        <title>High microdiversification within the ubiquitous acI lineage of Actinobacteria.</title>
        <authorList>
            <person name="Neuenschwander S.M."/>
            <person name="Salcher M."/>
            <person name="Ghai R."/>
            <person name="Pernthaler J."/>
        </authorList>
    </citation>
    <scope>NUCLEOTIDE SEQUENCE [LARGE SCALE GENOMIC DNA]</scope>
</reference>
<evidence type="ECO:0000256" key="8">
    <source>
        <dbReference type="ARBA" id="ARBA00023284"/>
    </source>
</evidence>
<evidence type="ECO:0000256" key="2">
    <source>
        <dbReference type="ARBA" id="ARBA00011245"/>
    </source>
</evidence>
<comment type="similarity">
    <text evidence="10">Belongs to the peroxiredoxin family. BCP/PrxQ subfamily.</text>
</comment>
<gene>
    <name evidence="23" type="ORF">B1s21122_01540</name>
</gene>
<dbReference type="PROSITE" id="PS51352">
    <property type="entry name" value="THIOREDOXIN_2"/>
    <property type="match status" value="1"/>
</dbReference>
<evidence type="ECO:0000256" key="17">
    <source>
        <dbReference type="ARBA" id="ARBA00067009"/>
    </source>
</evidence>
<dbReference type="InterPro" id="IPR000866">
    <property type="entry name" value="AhpC/TSA"/>
</dbReference>
<evidence type="ECO:0000256" key="20">
    <source>
        <dbReference type="ARBA" id="ARBA00083736"/>
    </source>
</evidence>
<evidence type="ECO:0000256" key="12">
    <source>
        <dbReference type="ARBA" id="ARBA00049091"/>
    </source>
</evidence>